<feature type="transmembrane region" description="Helical" evidence="8">
    <location>
        <begin position="166"/>
        <end position="189"/>
    </location>
</feature>
<feature type="transmembrane region" description="Helical" evidence="8">
    <location>
        <begin position="99"/>
        <end position="118"/>
    </location>
</feature>
<evidence type="ECO:0000256" key="3">
    <source>
        <dbReference type="ARBA" id="ARBA00022448"/>
    </source>
</evidence>
<gene>
    <name evidence="9" type="ORF">SAMN04487783_2171</name>
</gene>
<accession>A0AA94HNM5</accession>
<feature type="transmembrane region" description="Helical" evidence="8">
    <location>
        <begin position="33"/>
        <end position="54"/>
    </location>
</feature>
<evidence type="ECO:0000313" key="10">
    <source>
        <dbReference type="Proteomes" id="UP000198506"/>
    </source>
</evidence>
<evidence type="ECO:0000256" key="6">
    <source>
        <dbReference type="ARBA" id="ARBA00022989"/>
    </source>
</evidence>
<keyword evidence="3" id="KW-0813">Transport</keyword>
<evidence type="ECO:0000256" key="4">
    <source>
        <dbReference type="ARBA" id="ARBA00022475"/>
    </source>
</evidence>
<dbReference type="PANTHER" id="PTHR30472">
    <property type="entry name" value="FERRIC ENTEROBACTIN TRANSPORT SYSTEM PERMEASE PROTEIN"/>
    <property type="match status" value="1"/>
</dbReference>
<name>A0AA94HNM5_9MICO</name>
<evidence type="ECO:0000256" key="7">
    <source>
        <dbReference type="ARBA" id="ARBA00023136"/>
    </source>
</evidence>
<dbReference type="InterPro" id="IPR037294">
    <property type="entry name" value="ABC_BtuC-like"/>
</dbReference>
<dbReference type="SUPFAM" id="SSF81345">
    <property type="entry name" value="ABC transporter involved in vitamin B12 uptake, BtuC"/>
    <property type="match status" value="1"/>
</dbReference>
<dbReference type="Proteomes" id="UP000198506">
    <property type="component" value="Unassembled WGS sequence"/>
</dbReference>
<keyword evidence="7 8" id="KW-0472">Membrane</keyword>
<reference evidence="9 10" key="1">
    <citation type="submission" date="2016-10" db="EMBL/GenBank/DDBJ databases">
        <authorList>
            <person name="Varghese N."/>
            <person name="Submissions S."/>
        </authorList>
    </citation>
    <scope>NUCLEOTIDE SEQUENCE [LARGE SCALE GENOMIC DNA]</scope>
    <source>
        <strain evidence="9 10">IAM 15147</strain>
    </source>
</reference>
<comment type="similarity">
    <text evidence="2">Belongs to the binding-protein-dependent transport system permease family. FecCD subfamily.</text>
</comment>
<dbReference type="GO" id="GO:0022857">
    <property type="term" value="F:transmembrane transporter activity"/>
    <property type="evidence" value="ECO:0007669"/>
    <property type="project" value="InterPro"/>
</dbReference>
<protein>
    <submittedName>
        <fullName evidence="9">Iron complex transport system permease protein</fullName>
    </submittedName>
</protein>
<keyword evidence="6 8" id="KW-1133">Transmembrane helix</keyword>
<feature type="transmembrane region" description="Helical" evidence="8">
    <location>
        <begin position="287"/>
        <end position="306"/>
    </location>
</feature>
<keyword evidence="5 8" id="KW-0812">Transmembrane</keyword>
<feature type="transmembrane region" description="Helical" evidence="8">
    <location>
        <begin position="74"/>
        <end position="93"/>
    </location>
</feature>
<feature type="transmembrane region" description="Helical" evidence="8">
    <location>
        <begin position="218"/>
        <end position="247"/>
    </location>
</feature>
<feature type="transmembrane region" description="Helical" evidence="8">
    <location>
        <begin position="259"/>
        <end position="275"/>
    </location>
</feature>
<dbReference type="Gene3D" id="1.10.3470.10">
    <property type="entry name" value="ABC transporter involved in vitamin B12 uptake, BtuC"/>
    <property type="match status" value="1"/>
</dbReference>
<proteinExistence type="inferred from homology"/>
<dbReference type="GO" id="GO:0005886">
    <property type="term" value="C:plasma membrane"/>
    <property type="evidence" value="ECO:0007669"/>
    <property type="project" value="UniProtKB-SubCell"/>
</dbReference>
<dbReference type="Pfam" id="PF01032">
    <property type="entry name" value="FecCD"/>
    <property type="match status" value="1"/>
</dbReference>
<dbReference type="PANTHER" id="PTHR30472:SF19">
    <property type="entry name" value="PETROBACTIN IMPORT SYSTEM PERMEASE PROTEIN YCLO"/>
    <property type="match status" value="1"/>
</dbReference>
<evidence type="ECO:0000313" key="9">
    <source>
        <dbReference type="EMBL" id="SFS15949.1"/>
    </source>
</evidence>
<keyword evidence="10" id="KW-1185">Reference proteome</keyword>
<dbReference type="InterPro" id="IPR000522">
    <property type="entry name" value="ABC_transptr_permease_BtuC"/>
</dbReference>
<keyword evidence="4" id="KW-1003">Cell membrane</keyword>
<comment type="caution">
    <text evidence="9">The sequence shown here is derived from an EMBL/GenBank/DDBJ whole genome shotgun (WGS) entry which is preliminary data.</text>
</comment>
<feature type="transmembrane region" description="Helical" evidence="8">
    <location>
        <begin position="125"/>
        <end position="146"/>
    </location>
</feature>
<organism evidence="9 10">
    <name type="scientific">Agrococcus baldri</name>
    <dbReference type="NCBI Taxonomy" id="153730"/>
    <lineage>
        <taxon>Bacteria</taxon>
        <taxon>Bacillati</taxon>
        <taxon>Actinomycetota</taxon>
        <taxon>Actinomycetes</taxon>
        <taxon>Micrococcales</taxon>
        <taxon>Microbacteriaceae</taxon>
        <taxon>Agrococcus</taxon>
    </lineage>
</organism>
<evidence type="ECO:0000256" key="8">
    <source>
        <dbReference type="SAM" id="Phobius"/>
    </source>
</evidence>
<comment type="subcellular location">
    <subcellularLocation>
        <location evidence="1">Cell membrane</location>
        <topology evidence="1">Multi-pass membrane protein</topology>
    </subcellularLocation>
</comment>
<evidence type="ECO:0000256" key="2">
    <source>
        <dbReference type="ARBA" id="ARBA00007935"/>
    </source>
</evidence>
<sequence length="312" mass="33343">MRLALVWAAALAACVLFLTLGIQGPVEYALTRRATVLGAMVVAAFAHGVGTVLFHTATGNRILTPSIIGFDSMYTLMQTLTVFLFGATAIATSESIPKLLLQTGLMVAASTLLYGWLLGGRRGSVMMLLLVGVVLGLAFDSVSSFLQRLLSPTEHDILSIELFGRISAVPVEYLPLALAVCAAVAVVVWRRVHRLDVLLLGRDQATCLGVHHRRELTVVLLLVAVLVAFATALLGPMTFFGFLVATLAYRLAGDHRHRAVLPMAFGLGLLALALSQTVMEHVFDANGVLTVIIEAVGGIVFLVLLFTSRRAL</sequence>
<dbReference type="EMBL" id="FOZN01000003">
    <property type="protein sequence ID" value="SFS15949.1"/>
    <property type="molecule type" value="Genomic_DNA"/>
</dbReference>
<evidence type="ECO:0000256" key="1">
    <source>
        <dbReference type="ARBA" id="ARBA00004651"/>
    </source>
</evidence>
<evidence type="ECO:0000256" key="5">
    <source>
        <dbReference type="ARBA" id="ARBA00022692"/>
    </source>
</evidence>
<dbReference type="GO" id="GO:0033214">
    <property type="term" value="P:siderophore-iron import into cell"/>
    <property type="evidence" value="ECO:0007669"/>
    <property type="project" value="TreeGrafter"/>
</dbReference>
<dbReference type="AlphaFoldDB" id="A0AA94HNM5"/>